<accession>A0A2D1ADQ8</accession>
<name>A0A2D1ADQ8_9CAUD</name>
<organism evidence="1 2">
    <name type="scientific">Rhodococcus phage Trina</name>
    <dbReference type="NCBI Taxonomy" id="2027905"/>
    <lineage>
        <taxon>Viruses</taxon>
        <taxon>Duplodnaviria</taxon>
        <taxon>Heunggongvirae</taxon>
        <taxon>Uroviricota</taxon>
        <taxon>Caudoviricetes</taxon>
        <taxon>Trinavirus</taxon>
        <taxon>Trinavirus trina</taxon>
    </lineage>
</organism>
<sequence>MARYNSVVNGSFESVTAYLDGELLTVDNGHPRFEEIVRRLKADEVDGLARLFDPAAAISSHLEKLSTQVSIRGGKVFYEGEPVNSTLADHIVRTYEQGDDGYEAFALFLEKLYQNPNEDSRNMLFDWLSTGDFTINEDGDFIGYKGVRSTREDGLYESIHSGNGIVDGTEYTNSRLPNYAGAVVEMARSEVTFDPNNGCAYGLHVGTWDYASGFANIVLEVTVNPRDVVSVPAYEHEKLRTCRYKVVDVVNSKYATAYKLSDDIDEDEVDNDFEVDYSEQEVAPAVVTGGGPKRDARGRFVKKV</sequence>
<evidence type="ECO:0000313" key="1">
    <source>
        <dbReference type="EMBL" id="ASZ74954.1"/>
    </source>
</evidence>
<proteinExistence type="predicted"/>
<dbReference type="Proteomes" id="UP000231419">
    <property type="component" value="Segment"/>
</dbReference>
<keyword evidence="2" id="KW-1185">Reference proteome</keyword>
<evidence type="ECO:0000313" key="2">
    <source>
        <dbReference type="Proteomes" id="UP000231419"/>
    </source>
</evidence>
<dbReference type="OrthoDB" id="4142at10239"/>
<protein>
    <submittedName>
        <fullName evidence="1">RIIB-like protein</fullName>
    </submittedName>
</protein>
<dbReference type="EMBL" id="MF668286">
    <property type="protein sequence ID" value="ASZ74954.1"/>
    <property type="molecule type" value="Genomic_DNA"/>
</dbReference>
<gene>
    <name evidence="1" type="ORF">SEA_TRINA_157</name>
</gene>
<reference evidence="2" key="1">
    <citation type="submission" date="2017-08" db="EMBL/GenBank/DDBJ databases">
        <authorList>
            <person name="de Groot N.N."/>
        </authorList>
    </citation>
    <scope>NUCLEOTIDE SEQUENCE [LARGE SCALE GENOMIC DNA]</scope>
</reference>